<organism evidence="1">
    <name type="scientific">Cladocopium goreaui</name>
    <dbReference type="NCBI Taxonomy" id="2562237"/>
    <lineage>
        <taxon>Eukaryota</taxon>
        <taxon>Sar</taxon>
        <taxon>Alveolata</taxon>
        <taxon>Dinophyceae</taxon>
        <taxon>Suessiales</taxon>
        <taxon>Symbiodiniaceae</taxon>
        <taxon>Cladocopium</taxon>
    </lineage>
</organism>
<keyword evidence="3" id="KW-1185">Reference proteome</keyword>
<gene>
    <name evidence="1" type="ORF">C1SCF055_LOCUS43629</name>
</gene>
<evidence type="ECO:0000313" key="1">
    <source>
        <dbReference type="EMBL" id="CAI4019108.1"/>
    </source>
</evidence>
<accession>A0A9P1GQL7</accession>
<dbReference type="EMBL" id="CAMXCT030006733">
    <property type="protein sequence ID" value="CAL4806420.1"/>
    <property type="molecule type" value="Genomic_DNA"/>
</dbReference>
<name>A0A9P1GQL7_9DINO</name>
<dbReference type="EMBL" id="CAMXCT020006733">
    <property type="protein sequence ID" value="CAL1172483.1"/>
    <property type="molecule type" value="Genomic_DNA"/>
</dbReference>
<protein>
    <submittedName>
        <fullName evidence="1">Uncharacterized protein</fullName>
    </submittedName>
</protein>
<comment type="caution">
    <text evidence="1">The sequence shown here is derived from an EMBL/GenBank/DDBJ whole genome shotgun (WGS) entry which is preliminary data.</text>
</comment>
<sequence length="436" mass="49352">MDWAALAAAPPPLVAPLVTPTLWAHEPDSYLARGVLVCEEGRWKLHAEVMDEQNAAFPMEEWQRTAIRWALEKEFETASFPWRPGDACEARDRSGRDRGFPAVHCQADSLTSVAAQIRDGQLILRLMQTLYLESPRHWTLRGINIGAGIDNFPVCEGNNSYCNQDDPLDLWLSHEAKQIVLIDGDSYRLKQAIKKAMTKRLNQEDMEVLTLNQALTPLDVEAGVMDELLESFDHEVDILKIDVDSYDCALLQALLARKVKAYVLVMESQPLIPPPFKFARAFHGDEPLEQGLVGCSLSYQLQLVRPDYELLVFSEQDTVFVHRELLKDLETAPLGQLFSWTRYPLRFPVDEFDCFQRSRFLHPSDAADRSLGEKEGTGGGRLTPKAIPLDFVREWLESGSKTPIATLERIWRNITTVVEAAAEASPLQHVRYILDL</sequence>
<evidence type="ECO:0000313" key="3">
    <source>
        <dbReference type="Proteomes" id="UP001152797"/>
    </source>
</evidence>
<proteinExistence type="predicted"/>
<dbReference type="EMBL" id="CAMXCT010006733">
    <property type="protein sequence ID" value="CAI4019108.1"/>
    <property type="molecule type" value="Genomic_DNA"/>
</dbReference>
<reference evidence="1" key="1">
    <citation type="submission" date="2022-10" db="EMBL/GenBank/DDBJ databases">
        <authorList>
            <person name="Chen Y."/>
            <person name="Dougan E. K."/>
            <person name="Chan C."/>
            <person name="Rhodes N."/>
            <person name="Thang M."/>
        </authorList>
    </citation>
    <scope>NUCLEOTIDE SEQUENCE</scope>
</reference>
<evidence type="ECO:0000313" key="2">
    <source>
        <dbReference type="EMBL" id="CAL1172483.1"/>
    </source>
</evidence>
<dbReference type="Proteomes" id="UP001152797">
    <property type="component" value="Unassembled WGS sequence"/>
</dbReference>
<reference evidence="2" key="2">
    <citation type="submission" date="2024-04" db="EMBL/GenBank/DDBJ databases">
        <authorList>
            <person name="Chen Y."/>
            <person name="Shah S."/>
            <person name="Dougan E. K."/>
            <person name="Thang M."/>
            <person name="Chan C."/>
        </authorList>
    </citation>
    <scope>NUCLEOTIDE SEQUENCE [LARGE SCALE GENOMIC DNA]</scope>
</reference>
<dbReference type="OrthoDB" id="444209at2759"/>
<dbReference type="AlphaFoldDB" id="A0A9P1GQL7"/>
<feature type="non-terminal residue" evidence="1">
    <location>
        <position position="1"/>
    </location>
</feature>